<keyword evidence="4" id="KW-1185">Reference proteome</keyword>
<feature type="region of interest" description="Disordered" evidence="1">
    <location>
        <begin position="487"/>
        <end position="528"/>
    </location>
</feature>
<feature type="compositionally biased region" description="Polar residues" evidence="1">
    <location>
        <begin position="403"/>
        <end position="415"/>
    </location>
</feature>
<evidence type="ECO:0000313" key="4">
    <source>
        <dbReference type="Proteomes" id="UP001501170"/>
    </source>
</evidence>
<protein>
    <recommendedName>
        <fullName evidence="5">Signal peptidase I</fullName>
    </recommendedName>
</protein>
<feature type="compositionally biased region" description="Low complexity" evidence="1">
    <location>
        <begin position="363"/>
        <end position="402"/>
    </location>
</feature>
<evidence type="ECO:0008006" key="5">
    <source>
        <dbReference type="Google" id="ProtNLM"/>
    </source>
</evidence>
<evidence type="ECO:0000313" key="3">
    <source>
        <dbReference type="EMBL" id="GAA2380766.1"/>
    </source>
</evidence>
<name>A0ABN3HHU9_9ACTN</name>
<keyword evidence="2" id="KW-0472">Membrane</keyword>
<keyword evidence="2" id="KW-1133">Transmembrane helix</keyword>
<gene>
    <name evidence="3" type="ORF">GCM10009855_21020</name>
</gene>
<feature type="transmembrane region" description="Helical" evidence="2">
    <location>
        <begin position="135"/>
        <end position="151"/>
    </location>
</feature>
<feature type="compositionally biased region" description="Low complexity" evidence="1">
    <location>
        <begin position="501"/>
        <end position="518"/>
    </location>
</feature>
<feature type="region of interest" description="Disordered" evidence="1">
    <location>
        <begin position="363"/>
        <end position="430"/>
    </location>
</feature>
<accession>A0ABN3HHU9</accession>
<sequence length="528" mass="54230">MNDDAPTQPITATPTRPAGPRRLADRALTVGAVLGALCLLATVVALIFGIRPLIFETGSMAPTIPVGSLGISKTIDANRLEPGDVATVVRDDGTRVTHRVVSVDAKSSASAELTMQGDANSAPDPNRYIVADARRVLFTVPILGYVASWLANPLTLTLQALAVAALLAIAFAPARGWRNTKIAHRLLAGTAAVTVIAVAASGIHGSGPARAAQSDQATATGALATGWEADPISLACTASNPGFGLSKSVQFSWPNVAQPDPNRKFVLSVTKGSSTEADTFLTSAYPANSTITKDITGGSFWTWLWDLLFGGGDTVLTISLRAYDYLFPSQRTLTVQVQFHAARLLPPALPYFECLSPSSVSRAAPTASPSGSATASTSAAPSSSAAPSTSESPSTAPGSSESKPAQPSTTDSPSATPELPPGGTLTSSGQFAFYDDGGAVTIRDATSTEVVYRGSFPSSSSVRWLPQSERLEITEPDGTVVVVSRSGGVWSEARTPPPTTAAPNAPSAEAPAAQPETSVEPVPVAPAG</sequence>
<dbReference type="EMBL" id="BAAARB010000009">
    <property type="protein sequence ID" value="GAA2380766.1"/>
    <property type="molecule type" value="Genomic_DNA"/>
</dbReference>
<dbReference type="RefSeq" id="WP_062366990.1">
    <property type="nucleotide sequence ID" value="NZ_BAAARB010000009.1"/>
</dbReference>
<evidence type="ECO:0000256" key="1">
    <source>
        <dbReference type="SAM" id="MobiDB-lite"/>
    </source>
</evidence>
<feature type="transmembrane region" description="Helical" evidence="2">
    <location>
        <begin position="186"/>
        <end position="205"/>
    </location>
</feature>
<reference evidence="3 4" key="1">
    <citation type="journal article" date="2019" name="Int. J. Syst. Evol. Microbiol.">
        <title>The Global Catalogue of Microorganisms (GCM) 10K type strain sequencing project: providing services to taxonomists for standard genome sequencing and annotation.</title>
        <authorList>
            <consortium name="The Broad Institute Genomics Platform"/>
            <consortium name="The Broad Institute Genome Sequencing Center for Infectious Disease"/>
            <person name="Wu L."/>
            <person name="Ma J."/>
        </authorList>
    </citation>
    <scope>NUCLEOTIDE SEQUENCE [LARGE SCALE GENOMIC DNA]</scope>
    <source>
        <strain evidence="3 4">JCM 16227</strain>
    </source>
</reference>
<feature type="transmembrane region" description="Helical" evidence="2">
    <location>
        <begin position="27"/>
        <end position="50"/>
    </location>
</feature>
<dbReference type="CDD" id="cd06530">
    <property type="entry name" value="S26_SPase_I"/>
    <property type="match status" value="1"/>
</dbReference>
<keyword evidence="2" id="KW-0812">Transmembrane</keyword>
<comment type="caution">
    <text evidence="3">The sequence shown here is derived from an EMBL/GenBank/DDBJ whole genome shotgun (WGS) entry which is preliminary data.</text>
</comment>
<evidence type="ECO:0000256" key="2">
    <source>
        <dbReference type="SAM" id="Phobius"/>
    </source>
</evidence>
<dbReference type="Proteomes" id="UP001501170">
    <property type="component" value="Unassembled WGS sequence"/>
</dbReference>
<feature type="transmembrane region" description="Helical" evidence="2">
    <location>
        <begin position="157"/>
        <end position="174"/>
    </location>
</feature>
<organism evidence="3 4">
    <name type="scientific">Gordonia cholesterolivorans</name>
    <dbReference type="NCBI Taxonomy" id="559625"/>
    <lineage>
        <taxon>Bacteria</taxon>
        <taxon>Bacillati</taxon>
        <taxon>Actinomycetota</taxon>
        <taxon>Actinomycetes</taxon>
        <taxon>Mycobacteriales</taxon>
        <taxon>Gordoniaceae</taxon>
        <taxon>Gordonia</taxon>
    </lineage>
</organism>
<proteinExistence type="predicted"/>
<dbReference type="InterPro" id="IPR019533">
    <property type="entry name" value="Peptidase_S26"/>
</dbReference>